<dbReference type="AlphaFoldDB" id="A0A7K8VG77"/>
<dbReference type="Proteomes" id="UP000542434">
    <property type="component" value="Unassembled WGS sequence"/>
</dbReference>
<gene>
    <name evidence="2" type="primary">Ervk6_0</name>
    <name evidence="2" type="ORF">CICNIG_R15092</name>
</gene>
<sequence length="56" mass="6491">TVRPQRLYLNIEVTTLKDLHKLLGTINRVRPYLDIATQQQKNLFDLLKGDPDLTSL</sequence>
<evidence type="ECO:0000313" key="2">
    <source>
        <dbReference type="EMBL" id="NXF65614.1"/>
    </source>
</evidence>
<evidence type="ECO:0000259" key="1">
    <source>
        <dbReference type="Pfam" id="PF06817"/>
    </source>
</evidence>
<name>A0A7K8VG77_9STRI</name>
<dbReference type="GO" id="GO:0003964">
    <property type="term" value="F:RNA-directed DNA polymerase activity"/>
    <property type="evidence" value="ECO:0007669"/>
    <property type="project" value="InterPro"/>
</dbReference>
<dbReference type="InterPro" id="IPR010661">
    <property type="entry name" value="RVT_thumb"/>
</dbReference>
<reference evidence="2 3" key="1">
    <citation type="submission" date="2019-09" db="EMBL/GenBank/DDBJ databases">
        <title>Bird 10,000 Genomes (B10K) Project - Family phase.</title>
        <authorList>
            <person name="Zhang G."/>
        </authorList>
    </citation>
    <scope>NUCLEOTIDE SEQUENCE [LARGE SCALE GENOMIC DNA]</scope>
    <source>
        <strain evidence="2">B10K-DU-001-07</strain>
        <tissue evidence="2">Muscle</tissue>
    </source>
</reference>
<organism evidence="2 3">
    <name type="scientific">Ciccaba nigrolineata</name>
    <dbReference type="NCBI Taxonomy" id="1118524"/>
    <lineage>
        <taxon>Eukaryota</taxon>
        <taxon>Metazoa</taxon>
        <taxon>Chordata</taxon>
        <taxon>Craniata</taxon>
        <taxon>Vertebrata</taxon>
        <taxon>Euteleostomi</taxon>
        <taxon>Archelosauria</taxon>
        <taxon>Archosauria</taxon>
        <taxon>Dinosauria</taxon>
        <taxon>Saurischia</taxon>
        <taxon>Theropoda</taxon>
        <taxon>Coelurosauria</taxon>
        <taxon>Aves</taxon>
        <taxon>Neognathae</taxon>
        <taxon>Neoaves</taxon>
        <taxon>Telluraves</taxon>
        <taxon>Strigiformes</taxon>
        <taxon>Strigidae</taxon>
        <taxon>Ciccaba</taxon>
    </lineage>
</organism>
<dbReference type="Gene3D" id="3.30.70.270">
    <property type="match status" value="1"/>
</dbReference>
<dbReference type="Pfam" id="PF06817">
    <property type="entry name" value="RVT_thumb"/>
    <property type="match status" value="1"/>
</dbReference>
<comment type="caution">
    <text evidence="2">The sequence shown here is derived from an EMBL/GenBank/DDBJ whole genome shotgun (WGS) entry which is preliminary data.</text>
</comment>
<feature type="non-terminal residue" evidence="2">
    <location>
        <position position="56"/>
    </location>
</feature>
<evidence type="ECO:0000313" key="3">
    <source>
        <dbReference type="Proteomes" id="UP000542434"/>
    </source>
</evidence>
<keyword evidence="3" id="KW-1185">Reference proteome</keyword>
<proteinExistence type="predicted"/>
<accession>A0A7K8VG77</accession>
<dbReference type="InterPro" id="IPR043502">
    <property type="entry name" value="DNA/RNA_pol_sf"/>
</dbReference>
<dbReference type="SUPFAM" id="SSF56672">
    <property type="entry name" value="DNA/RNA polymerases"/>
    <property type="match status" value="1"/>
</dbReference>
<feature type="domain" description="Reverse transcriptase thumb" evidence="1">
    <location>
        <begin position="11"/>
        <end position="55"/>
    </location>
</feature>
<feature type="non-terminal residue" evidence="2">
    <location>
        <position position="1"/>
    </location>
</feature>
<dbReference type="InterPro" id="IPR043128">
    <property type="entry name" value="Rev_trsase/Diguanyl_cyclase"/>
</dbReference>
<protein>
    <submittedName>
        <fullName evidence="2">POK6 protein</fullName>
    </submittedName>
</protein>
<dbReference type="EMBL" id="VWZC01010049">
    <property type="protein sequence ID" value="NXF65614.1"/>
    <property type="molecule type" value="Genomic_DNA"/>
</dbReference>